<evidence type="ECO:0008006" key="3">
    <source>
        <dbReference type="Google" id="ProtNLM"/>
    </source>
</evidence>
<reference evidence="1" key="1">
    <citation type="submission" date="2021-12" db="EMBL/GenBank/DDBJ databases">
        <title>Black yeast isolated from Biological Soil Crust.</title>
        <authorList>
            <person name="Kurbessoian T."/>
        </authorList>
    </citation>
    <scope>NUCLEOTIDE SEQUENCE</scope>
    <source>
        <strain evidence="1">CCFEE 5208</strain>
    </source>
</reference>
<gene>
    <name evidence="1" type="ORF">LTR82_018191</name>
</gene>
<dbReference type="EMBL" id="JASUXU010000321">
    <property type="protein sequence ID" value="KAK0301646.1"/>
    <property type="molecule type" value="Genomic_DNA"/>
</dbReference>
<comment type="caution">
    <text evidence="1">The sequence shown here is derived from an EMBL/GenBank/DDBJ whole genome shotgun (WGS) entry which is preliminary data.</text>
</comment>
<organism evidence="1 2">
    <name type="scientific">Friedmanniomyces endolithicus</name>
    <dbReference type="NCBI Taxonomy" id="329885"/>
    <lineage>
        <taxon>Eukaryota</taxon>
        <taxon>Fungi</taxon>
        <taxon>Dikarya</taxon>
        <taxon>Ascomycota</taxon>
        <taxon>Pezizomycotina</taxon>
        <taxon>Dothideomycetes</taxon>
        <taxon>Dothideomycetidae</taxon>
        <taxon>Mycosphaerellales</taxon>
        <taxon>Teratosphaeriaceae</taxon>
        <taxon>Friedmanniomyces</taxon>
    </lineage>
</organism>
<evidence type="ECO:0000313" key="2">
    <source>
        <dbReference type="Proteomes" id="UP001168146"/>
    </source>
</evidence>
<name>A0AAN6F3A7_9PEZI</name>
<protein>
    <recommendedName>
        <fullName evidence="3">NAD(P)-binding domain-containing protein</fullName>
    </recommendedName>
</protein>
<accession>A0AAN6F3A7</accession>
<proteinExistence type="predicted"/>
<sequence length="92" mass="10039">MVIKLMGGTVYQEINAMSRATATLLGNKVEWTLFRVPFLTNSDAKPVRAGFLGDGTDGLFLSRNSAAVWVLQELKANKWVGKAPTLSDPGWI</sequence>
<evidence type="ECO:0000313" key="1">
    <source>
        <dbReference type="EMBL" id="KAK0301646.1"/>
    </source>
</evidence>
<dbReference type="Proteomes" id="UP001168146">
    <property type="component" value="Unassembled WGS sequence"/>
</dbReference>
<dbReference type="AlphaFoldDB" id="A0AAN6F3A7"/>